<evidence type="ECO:0000313" key="15">
    <source>
        <dbReference type="Proteomes" id="UP001620626"/>
    </source>
</evidence>
<evidence type="ECO:0000256" key="1">
    <source>
        <dbReference type="ARBA" id="ARBA00004370"/>
    </source>
</evidence>
<gene>
    <name evidence="14" type="ORF">niasHT_032835</name>
</gene>
<protein>
    <recommendedName>
        <fullName evidence="13">Phorbol-ester/DAG-type domain-containing protein</fullName>
    </recommendedName>
</protein>
<dbReference type="PROSITE" id="PS00479">
    <property type="entry name" value="ZF_DAG_PE_1"/>
    <property type="match status" value="1"/>
</dbReference>
<sequence>MATKNGGGGNFLLNSAEFWPTALANNYTNQNLIIAPLQQNANENNGGANSNDNNCSNSTINNNNSSSNAFQQQHFPDKFWEQQQQQQQQQQQVITIALQYGPMKELVIVERTADMGAFELFRQKARQMVEKQLQLESSISSNGGHPTGTSAQVTASEVQLFLHDYKSFNMLTCLTSLAQLDNGSVVEIIRIDRSEKPTKPHLLQVNTFVTPTFCDYCGEMLIGLIKQGVQCRLCKCNFHKKCALAPRNNCAKSETVPTTFLAGAGQFPVPNIAGMPSFCSLLIRAISPQLPTIGLVVASWGGLFIPPQSINGNADSAALLNAILSVLHLQFAIVRPPSNEGQETAQQMLNKTLIEHKKRLVIENLVQTMRTLNALHKCEF</sequence>
<dbReference type="GO" id="GO:0016020">
    <property type="term" value="C:membrane"/>
    <property type="evidence" value="ECO:0007669"/>
    <property type="project" value="UniProtKB-SubCell"/>
</dbReference>
<feature type="compositionally biased region" description="Low complexity" evidence="12">
    <location>
        <begin position="43"/>
        <end position="69"/>
    </location>
</feature>
<keyword evidence="9" id="KW-0418">Kinase</keyword>
<dbReference type="EMBL" id="JBICBT010001108">
    <property type="protein sequence ID" value="KAL3082472.1"/>
    <property type="molecule type" value="Genomic_DNA"/>
</dbReference>
<dbReference type="PANTHER" id="PTHR22968">
    <property type="entry name" value="PROTEIN KINASE C, MU"/>
    <property type="match status" value="1"/>
</dbReference>
<accession>A0ABD2IWC6</accession>
<feature type="region of interest" description="Disordered" evidence="12">
    <location>
        <begin position="43"/>
        <end position="70"/>
    </location>
</feature>
<evidence type="ECO:0000256" key="10">
    <source>
        <dbReference type="ARBA" id="ARBA00022833"/>
    </source>
</evidence>
<evidence type="ECO:0000256" key="3">
    <source>
        <dbReference type="ARBA" id="ARBA00022490"/>
    </source>
</evidence>
<dbReference type="AlphaFoldDB" id="A0ABD2IWC6"/>
<evidence type="ECO:0000256" key="2">
    <source>
        <dbReference type="ARBA" id="ARBA00004496"/>
    </source>
</evidence>
<keyword evidence="4" id="KW-0723">Serine/threonine-protein kinase</keyword>
<evidence type="ECO:0000256" key="6">
    <source>
        <dbReference type="ARBA" id="ARBA00022723"/>
    </source>
</evidence>
<keyword evidence="7" id="KW-0677">Repeat</keyword>
<keyword evidence="8" id="KW-0863">Zinc-finger</keyword>
<dbReference type="InterPro" id="IPR002219">
    <property type="entry name" value="PKC_DAG/PE"/>
</dbReference>
<dbReference type="SUPFAM" id="SSF57889">
    <property type="entry name" value="Cysteine-rich domain"/>
    <property type="match status" value="1"/>
</dbReference>
<feature type="domain" description="Phorbol-ester/DAG-type" evidence="13">
    <location>
        <begin position="200"/>
        <end position="250"/>
    </location>
</feature>
<dbReference type="PROSITE" id="PS50081">
    <property type="entry name" value="ZF_DAG_PE_2"/>
    <property type="match status" value="1"/>
</dbReference>
<keyword evidence="11" id="KW-0472">Membrane</keyword>
<keyword evidence="6" id="KW-0479">Metal-binding</keyword>
<dbReference type="InterPro" id="IPR046349">
    <property type="entry name" value="C1-like_sf"/>
</dbReference>
<dbReference type="SMART" id="SM00109">
    <property type="entry name" value="C1"/>
    <property type="match status" value="1"/>
</dbReference>
<comment type="caution">
    <text evidence="14">The sequence shown here is derived from an EMBL/GenBank/DDBJ whole genome shotgun (WGS) entry which is preliminary data.</text>
</comment>
<evidence type="ECO:0000256" key="11">
    <source>
        <dbReference type="ARBA" id="ARBA00023136"/>
    </source>
</evidence>
<dbReference type="Gene3D" id="3.30.60.20">
    <property type="match status" value="1"/>
</dbReference>
<keyword evidence="3" id="KW-0963">Cytoplasm</keyword>
<proteinExistence type="predicted"/>
<evidence type="ECO:0000259" key="13">
    <source>
        <dbReference type="PROSITE" id="PS50081"/>
    </source>
</evidence>
<evidence type="ECO:0000256" key="8">
    <source>
        <dbReference type="ARBA" id="ARBA00022771"/>
    </source>
</evidence>
<comment type="subcellular location">
    <subcellularLocation>
        <location evidence="2">Cytoplasm</location>
    </subcellularLocation>
    <subcellularLocation>
        <location evidence="1">Membrane</location>
    </subcellularLocation>
</comment>
<name>A0ABD2IWC6_9BILA</name>
<dbReference type="Pfam" id="PF25525">
    <property type="entry name" value="Ubiquitin_PRKD1_N"/>
    <property type="match status" value="1"/>
</dbReference>
<evidence type="ECO:0000256" key="12">
    <source>
        <dbReference type="SAM" id="MobiDB-lite"/>
    </source>
</evidence>
<evidence type="ECO:0000256" key="7">
    <source>
        <dbReference type="ARBA" id="ARBA00022737"/>
    </source>
</evidence>
<keyword evidence="15" id="KW-1185">Reference proteome</keyword>
<dbReference type="GO" id="GO:0008270">
    <property type="term" value="F:zinc ion binding"/>
    <property type="evidence" value="ECO:0007669"/>
    <property type="project" value="UniProtKB-KW"/>
</dbReference>
<keyword evidence="5" id="KW-0808">Transferase</keyword>
<dbReference type="PANTHER" id="PTHR22968:SF15">
    <property type="entry name" value="SERINE_THREONINE-PROTEIN KINASE DKF-1"/>
    <property type="match status" value="1"/>
</dbReference>
<evidence type="ECO:0000256" key="9">
    <source>
        <dbReference type="ARBA" id="ARBA00022777"/>
    </source>
</evidence>
<dbReference type="InterPro" id="IPR057764">
    <property type="entry name" value="Ubiquitin_PRKD1-3_N"/>
</dbReference>
<evidence type="ECO:0000313" key="14">
    <source>
        <dbReference type="EMBL" id="KAL3082472.1"/>
    </source>
</evidence>
<reference evidence="14 15" key="1">
    <citation type="submission" date="2024-10" db="EMBL/GenBank/DDBJ databases">
        <authorList>
            <person name="Kim D."/>
        </authorList>
    </citation>
    <scope>NUCLEOTIDE SEQUENCE [LARGE SCALE GENOMIC DNA]</scope>
    <source>
        <strain evidence="14">BH-2024</strain>
    </source>
</reference>
<evidence type="ECO:0000256" key="5">
    <source>
        <dbReference type="ARBA" id="ARBA00022679"/>
    </source>
</evidence>
<keyword evidence="10" id="KW-0862">Zinc</keyword>
<dbReference type="Proteomes" id="UP001620626">
    <property type="component" value="Unassembled WGS sequence"/>
</dbReference>
<evidence type="ECO:0000256" key="4">
    <source>
        <dbReference type="ARBA" id="ARBA00022527"/>
    </source>
</evidence>
<organism evidence="14 15">
    <name type="scientific">Heterodera trifolii</name>
    <dbReference type="NCBI Taxonomy" id="157864"/>
    <lineage>
        <taxon>Eukaryota</taxon>
        <taxon>Metazoa</taxon>
        <taxon>Ecdysozoa</taxon>
        <taxon>Nematoda</taxon>
        <taxon>Chromadorea</taxon>
        <taxon>Rhabditida</taxon>
        <taxon>Tylenchina</taxon>
        <taxon>Tylenchomorpha</taxon>
        <taxon>Tylenchoidea</taxon>
        <taxon>Heteroderidae</taxon>
        <taxon>Heteroderinae</taxon>
        <taxon>Heterodera</taxon>
    </lineage>
</organism>
<dbReference type="GO" id="GO:0005737">
    <property type="term" value="C:cytoplasm"/>
    <property type="evidence" value="ECO:0007669"/>
    <property type="project" value="UniProtKB-SubCell"/>
</dbReference>
<dbReference type="GO" id="GO:0004674">
    <property type="term" value="F:protein serine/threonine kinase activity"/>
    <property type="evidence" value="ECO:0007669"/>
    <property type="project" value="UniProtKB-KW"/>
</dbReference>
<dbReference type="Pfam" id="PF00130">
    <property type="entry name" value="C1_1"/>
    <property type="match status" value="1"/>
</dbReference>